<proteinExistence type="predicted"/>
<feature type="region of interest" description="Disordered" evidence="1">
    <location>
        <begin position="105"/>
        <end position="127"/>
    </location>
</feature>
<dbReference type="InParanoid" id="A0A1E1KCV7"/>
<protein>
    <submittedName>
        <fullName evidence="2">Uncharacterized protein</fullName>
    </submittedName>
</protein>
<dbReference type="AlphaFoldDB" id="A0A1E1KCV7"/>
<accession>A0A1E1KCV7</accession>
<evidence type="ECO:0000313" key="3">
    <source>
        <dbReference type="Proteomes" id="UP000178129"/>
    </source>
</evidence>
<dbReference type="EMBL" id="FJUW01000011">
    <property type="protein sequence ID" value="CZS95800.1"/>
    <property type="molecule type" value="Genomic_DNA"/>
</dbReference>
<name>A0A1E1KCV7_9HELO</name>
<evidence type="ECO:0000313" key="2">
    <source>
        <dbReference type="EMBL" id="CZS95800.1"/>
    </source>
</evidence>
<dbReference type="STRING" id="914237.A0A1E1KCV7"/>
<dbReference type="Proteomes" id="UP000178129">
    <property type="component" value="Unassembled WGS sequence"/>
</dbReference>
<sequence>MHTTTTLTTCSISTIPSSSQQTQHHLEHTQQTEEFLIEQYTQVLEALEAQFTRLSKLLLDIEEGSFEGRAIEDLLESVREAMRCNDVGMAETRRDLWRGFWEDGADGEGAEVQGPGEMSGDGTDIVK</sequence>
<comment type="caution">
    <text evidence="2">The sequence shown here is derived from an EMBL/GenBank/DDBJ whole genome shotgun (WGS) entry which is preliminary data.</text>
</comment>
<reference evidence="3" key="1">
    <citation type="submission" date="2016-03" db="EMBL/GenBank/DDBJ databases">
        <authorList>
            <person name="Ploux O."/>
        </authorList>
    </citation>
    <scope>NUCLEOTIDE SEQUENCE [LARGE SCALE GENOMIC DNA]</scope>
    <source>
        <strain evidence="3">UK7</strain>
    </source>
</reference>
<evidence type="ECO:0000256" key="1">
    <source>
        <dbReference type="SAM" id="MobiDB-lite"/>
    </source>
</evidence>
<keyword evidence="3" id="KW-1185">Reference proteome</keyword>
<gene>
    <name evidence="2" type="ORF">RCO7_08783</name>
</gene>
<organism evidence="2 3">
    <name type="scientific">Rhynchosporium graminicola</name>
    <dbReference type="NCBI Taxonomy" id="2792576"/>
    <lineage>
        <taxon>Eukaryota</taxon>
        <taxon>Fungi</taxon>
        <taxon>Dikarya</taxon>
        <taxon>Ascomycota</taxon>
        <taxon>Pezizomycotina</taxon>
        <taxon>Leotiomycetes</taxon>
        <taxon>Helotiales</taxon>
        <taxon>Ploettnerulaceae</taxon>
        <taxon>Rhynchosporium</taxon>
    </lineage>
</organism>